<evidence type="ECO:0000256" key="10">
    <source>
        <dbReference type="ARBA" id="ARBA00022842"/>
    </source>
</evidence>
<evidence type="ECO:0000256" key="13">
    <source>
        <dbReference type="ARBA" id="ARBA00023136"/>
    </source>
</evidence>
<evidence type="ECO:0000256" key="16">
    <source>
        <dbReference type="PIRNR" id="PIRNR039050"/>
    </source>
</evidence>
<evidence type="ECO:0000313" key="21">
    <source>
        <dbReference type="Ensembl" id="ENSBTAP00000104629.1"/>
    </source>
</evidence>
<dbReference type="GeneTree" id="ENSGT00940000156549"/>
<keyword evidence="11 19" id="KW-1133">Transmembrane helix</keyword>
<comment type="catalytic activity">
    <reaction evidence="1 16">
        <text>ATP = 3',5'-cyclic AMP + diphosphate</text>
        <dbReference type="Rhea" id="RHEA:15389"/>
        <dbReference type="ChEBI" id="CHEBI:30616"/>
        <dbReference type="ChEBI" id="CHEBI:33019"/>
        <dbReference type="ChEBI" id="CHEBI:58165"/>
        <dbReference type="EC" id="4.6.1.1"/>
    </reaction>
</comment>
<dbReference type="SUPFAM" id="SSF55073">
    <property type="entry name" value="Nucleotide cyclase"/>
    <property type="match status" value="2"/>
</dbReference>
<comment type="subcellular location">
    <subcellularLocation>
        <location evidence="4">Membrane</location>
        <topology evidence="4">Multi-pass membrane protein</topology>
    </subcellularLocation>
</comment>
<dbReference type="PANTHER" id="PTHR45627">
    <property type="entry name" value="ADENYLATE CYCLASE TYPE 1"/>
    <property type="match status" value="1"/>
</dbReference>
<evidence type="ECO:0000256" key="7">
    <source>
        <dbReference type="ARBA" id="ARBA00022737"/>
    </source>
</evidence>
<comment type="cofactor">
    <cofactor evidence="2">
        <name>Mn(2+)</name>
        <dbReference type="ChEBI" id="CHEBI:29035"/>
    </cofactor>
</comment>
<keyword evidence="14" id="KW-0325">Glycoprotein</keyword>
<evidence type="ECO:0000259" key="20">
    <source>
        <dbReference type="PROSITE" id="PS50125"/>
    </source>
</evidence>
<comment type="function">
    <text evidence="16">Catalyzes the formation of the signaling molecule cAMP in response to G-protein signaling.</text>
</comment>
<dbReference type="InterPro" id="IPR001054">
    <property type="entry name" value="A/G_cyclase"/>
</dbReference>
<dbReference type="InterPro" id="IPR018297">
    <property type="entry name" value="A/G_cyclase_CS"/>
</dbReference>
<feature type="transmembrane region" description="Helical" evidence="19">
    <location>
        <begin position="54"/>
        <end position="74"/>
    </location>
</feature>
<dbReference type="Pfam" id="PF16214">
    <property type="entry name" value="AC_N"/>
    <property type="match status" value="1"/>
</dbReference>
<name>A0ABI0NXU2_BOVIN</name>
<feature type="transmembrane region" description="Helical" evidence="19">
    <location>
        <begin position="86"/>
        <end position="105"/>
    </location>
</feature>
<evidence type="ECO:0000256" key="14">
    <source>
        <dbReference type="ARBA" id="ARBA00023180"/>
    </source>
</evidence>
<evidence type="ECO:0000256" key="2">
    <source>
        <dbReference type="ARBA" id="ARBA00001936"/>
    </source>
</evidence>
<keyword evidence="10 16" id="KW-0460">Magnesium</keyword>
<protein>
    <recommendedName>
        <fullName evidence="16">Adenylate cyclase type 3</fullName>
        <ecNumber evidence="16">4.6.1.1</ecNumber>
    </recommendedName>
</protein>
<evidence type="ECO:0000256" key="9">
    <source>
        <dbReference type="ARBA" id="ARBA00022840"/>
    </source>
</evidence>
<dbReference type="PANTHER" id="PTHR45627:SF30">
    <property type="entry name" value="ADENYLATE CYCLASE TYPE 3"/>
    <property type="match status" value="1"/>
</dbReference>
<evidence type="ECO:0000256" key="18">
    <source>
        <dbReference type="SAM" id="MobiDB-lite"/>
    </source>
</evidence>
<organism evidence="21 22">
    <name type="scientific">Bos taurus</name>
    <name type="common">Bovine</name>
    <dbReference type="NCBI Taxonomy" id="9913"/>
    <lineage>
        <taxon>Eukaryota</taxon>
        <taxon>Metazoa</taxon>
        <taxon>Chordata</taxon>
        <taxon>Craniata</taxon>
        <taxon>Vertebrata</taxon>
        <taxon>Euteleostomi</taxon>
        <taxon>Mammalia</taxon>
        <taxon>Eutheria</taxon>
        <taxon>Laurasiatheria</taxon>
        <taxon>Artiodactyla</taxon>
        <taxon>Ruminantia</taxon>
        <taxon>Pecora</taxon>
        <taxon>Bovidae</taxon>
        <taxon>Bovinae</taxon>
        <taxon>Bos</taxon>
    </lineage>
</organism>
<dbReference type="PROSITE" id="PS00452">
    <property type="entry name" value="GUANYLATE_CYCLASE_1"/>
    <property type="match status" value="2"/>
</dbReference>
<reference evidence="21" key="2">
    <citation type="submission" date="2025-08" db="UniProtKB">
        <authorList>
            <consortium name="Ensembl"/>
        </authorList>
    </citation>
    <scope>IDENTIFICATION</scope>
    <source>
        <strain evidence="21">Hereford</strain>
    </source>
</reference>
<accession>A0ABI0NXU2</accession>
<feature type="transmembrane region" description="Helical" evidence="19">
    <location>
        <begin position="26"/>
        <end position="48"/>
    </location>
</feature>
<dbReference type="InterPro" id="IPR032628">
    <property type="entry name" value="AC_N"/>
</dbReference>
<proteinExistence type="inferred from homology"/>
<keyword evidence="13 16" id="KW-0472">Membrane</keyword>
<dbReference type="Ensembl" id="ENSBTAT00000150188.1">
    <property type="protein sequence ID" value="ENSBTAP00000104629.1"/>
    <property type="gene ID" value="ENSBTAG00000018705.7"/>
</dbReference>
<evidence type="ECO:0000313" key="22">
    <source>
        <dbReference type="Proteomes" id="UP000009136"/>
    </source>
</evidence>
<evidence type="ECO:0000256" key="6">
    <source>
        <dbReference type="ARBA" id="ARBA00022723"/>
    </source>
</evidence>
<dbReference type="EC" id="4.6.1.1" evidence="16"/>
<gene>
    <name evidence="21" type="primary">ADCY3</name>
</gene>
<keyword evidence="5 19" id="KW-0812">Transmembrane</keyword>
<reference evidence="21" key="1">
    <citation type="submission" date="2018-03" db="EMBL/GenBank/DDBJ databases">
        <title>ARS-UCD1.2.</title>
        <authorList>
            <person name="Rosen B.D."/>
            <person name="Bickhart D.M."/>
            <person name="Koren S."/>
            <person name="Schnabel R.D."/>
            <person name="Hall R."/>
            <person name="Zimin A."/>
            <person name="Dreischer C."/>
            <person name="Schultheiss S."/>
            <person name="Schroeder S.G."/>
            <person name="Elsik C.G."/>
            <person name="Couldrey C."/>
            <person name="Liu G.E."/>
            <person name="Van Tassell C.P."/>
            <person name="Phillippy A.M."/>
            <person name="Smith T.P.L."/>
            <person name="Medrano J.F."/>
        </authorList>
    </citation>
    <scope>NUCLEOTIDE SEQUENCE [LARGE SCALE GENOMIC DNA]</scope>
    <source>
        <strain evidence="21">Hereford</strain>
    </source>
</reference>
<evidence type="ECO:0000256" key="4">
    <source>
        <dbReference type="ARBA" id="ARBA00004141"/>
    </source>
</evidence>
<feature type="transmembrane region" description="Helical" evidence="19">
    <location>
        <begin position="117"/>
        <end position="133"/>
    </location>
</feature>
<feature type="transmembrane region" description="Helical" evidence="19">
    <location>
        <begin position="686"/>
        <end position="705"/>
    </location>
</feature>
<keyword evidence="22" id="KW-1185">Reference proteome</keyword>
<dbReference type="PROSITE" id="PS50125">
    <property type="entry name" value="GUANYLATE_CYCLASE_2"/>
    <property type="match status" value="2"/>
</dbReference>
<evidence type="ECO:0000256" key="17">
    <source>
        <dbReference type="RuleBase" id="RU000405"/>
    </source>
</evidence>
<evidence type="ECO:0000256" key="5">
    <source>
        <dbReference type="ARBA" id="ARBA00022692"/>
    </source>
</evidence>
<keyword evidence="15 16" id="KW-0456">Lyase</keyword>
<feature type="region of interest" description="Disordered" evidence="18">
    <location>
        <begin position="458"/>
        <end position="513"/>
    </location>
</feature>
<dbReference type="Gene3D" id="3.30.70.1230">
    <property type="entry name" value="Nucleotide cyclase"/>
    <property type="match status" value="2"/>
</dbReference>
<feature type="domain" description="Guanylate cyclase" evidence="20">
    <location>
        <begin position="833"/>
        <end position="985"/>
    </location>
</feature>
<reference evidence="21" key="3">
    <citation type="submission" date="2025-09" db="UniProtKB">
        <authorList>
            <consortium name="Ensembl"/>
        </authorList>
    </citation>
    <scope>IDENTIFICATION</scope>
    <source>
        <strain evidence="21">Hereford</strain>
    </source>
</reference>
<evidence type="ECO:0000256" key="15">
    <source>
        <dbReference type="ARBA" id="ARBA00023239"/>
    </source>
</evidence>
<feature type="transmembrane region" description="Helical" evidence="19">
    <location>
        <begin position="662"/>
        <end position="680"/>
    </location>
</feature>
<sequence length="1054" mass="118579">MRLTFVPESLENLYQTYFKRQRHETLLVLVVFAALFDCYVVVMCAVVFSGDKLAPLAVAGVGLVLDIILFVLCKKGLLPNRVTRRVVPYLLWLLISAQVFSYLGLNFSRAHAASDTVGWQAFFVFSFFITLPLSLSPIVIISVVSCVVHTLVLGVTVAQQQQDGLKGVQLLREILANVFLYLCAIVVGIMSYYMADRKHRKAFLEARQSLEVKMNLEEQSQQQENLMLSILPKHVADEMLKDMKKDESQKDQQQFNTMYMYRHENVSILFADIVGFTQLSSACSAQELVKLLNELFARFDKLAAKYHQLRIKILGDCYYCICGLPDYREDHAVCSILMGLAMVEAISYVREKTKTGVDMRVGVHTGTVLGGVLGQKRWQYDVWSTDVTVANKMEAGGIPGRVHISQSTMDCLKGEFDVEPGEGGSRCDYLEEKGIETYLIIASKPEVKKTAAQNGLNGSALLNGAPPSSKPSSPALIETKESNGSIHTSGSVSEEPEEQDAQADNPSFPNPRRRLRLQDLADRVVDASEDEHELNQLLNEALLERESAQVVKKRNTFLLSMRFMDPEMETRYSVEKEKQSGAAFSCSCVVLLCTAVVEILIDPWLMTNYVTFVVGEALLLILTICSLAAIFPRLSCLQYYTGPTNGTAEMQVEDGCVENPKYYNYVAVLSLIATIMLVQVSHMVKLTLMLLIAGAVAVINIYAWCPIFDDYDRKRFQQHDFPMVALEKMQVFSSSGLNGTDRLPLVPSKYSMTVMIFVMMLSFYYFSRHVEKLARTLFLWKIEVHDQKERVYEMRRWNEALVTNMLPEHVARHFLGSKKRDEELYSQSYDEIGVMFASLPNFADFYTEESINNGGIECLRFLNEIISDFDSLLDNPKFRVITKIKTIGSTYMAASGVTPDVNTNGFTSSNKDEKSDKERWQHLADLADFALAMKDTLTNINNQSFNNFMLRIGMNKGGVLAGVIGARKPHYDIWGNTVNVASRMESTGVMGNIQVVEETQVILREYGFRFVRRGPIFVKGKGELLTFFLKGRDKLATFPNGASITLPHQVVDNS</sequence>
<dbReference type="CDD" id="cd07302">
    <property type="entry name" value="CHD"/>
    <property type="match status" value="2"/>
</dbReference>
<evidence type="ECO:0000256" key="3">
    <source>
        <dbReference type="ARBA" id="ARBA00001946"/>
    </source>
</evidence>
<dbReference type="Pfam" id="PF00211">
    <property type="entry name" value="Guanylate_cyc"/>
    <property type="match status" value="2"/>
</dbReference>
<keyword evidence="12 16" id="KW-0115">cAMP biosynthesis</keyword>
<dbReference type="SMART" id="SM00044">
    <property type="entry name" value="CYCc"/>
    <property type="match status" value="2"/>
</dbReference>
<evidence type="ECO:0000256" key="11">
    <source>
        <dbReference type="ARBA" id="ARBA00022989"/>
    </source>
</evidence>
<feature type="transmembrane region" description="Helical" evidence="19">
    <location>
        <begin position="178"/>
        <end position="195"/>
    </location>
</feature>
<comment type="cofactor">
    <cofactor evidence="3 16">
        <name>Mg(2+)</name>
        <dbReference type="ChEBI" id="CHEBI:18420"/>
    </cofactor>
</comment>
<evidence type="ECO:0000256" key="19">
    <source>
        <dbReference type="SAM" id="Phobius"/>
    </source>
</evidence>
<comment type="similarity">
    <text evidence="16 17">Belongs to the adenylyl cyclase class-4/guanylyl cyclase family.</text>
</comment>
<evidence type="ECO:0000256" key="1">
    <source>
        <dbReference type="ARBA" id="ARBA00001593"/>
    </source>
</evidence>
<dbReference type="InterPro" id="IPR029787">
    <property type="entry name" value="Nucleotide_cyclase"/>
</dbReference>
<feature type="transmembrane region" description="Helical" evidence="19">
    <location>
        <begin position="607"/>
        <end position="631"/>
    </location>
</feature>
<evidence type="ECO:0000256" key="8">
    <source>
        <dbReference type="ARBA" id="ARBA00022741"/>
    </source>
</evidence>
<feature type="domain" description="Guanylate cyclase" evidence="20">
    <location>
        <begin position="267"/>
        <end position="394"/>
    </location>
</feature>
<dbReference type="PIRSF" id="PIRSF039050">
    <property type="entry name" value="Ade_cyc"/>
    <property type="match status" value="1"/>
</dbReference>
<feature type="compositionally biased region" description="Polar residues" evidence="18">
    <location>
        <begin position="482"/>
        <end position="492"/>
    </location>
</feature>
<feature type="transmembrane region" description="Helical" evidence="19">
    <location>
        <begin position="750"/>
        <end position="767"/>
    </location>
</feature>
<keyword evidence="8 16" id="KW-0547">Nucleotide-binding</keyword>
<dbReference type="InterPro" id="IPR030672">
    <property type="entry name" value="Adcy"/>
</dbReference>
<keyword evidence="6 16" id="KW-0479">Metal-binding</keyword>
<keyword evidence="9 16" id="KW-0067">ATP-binding</keyword>
<keyword evidence="7" id="KW-0677">Repeat</keyword>
<evidence type="ECO:0000256" key="12">
    <source>
        <dbReference type="ARBA" id="ARBA00022998"/>
    </source>
</evidence>
<dbReference type="Proteomes" id="UP000009136">
    <property type="component" value="Chromosome 11"/>
</dbReference>